<dbReference type="EMBL" id="WCSY01000023">
    <property type="protein sequence ID" value="KAB4307694.1"/>
    <property type="molecule type" value="Genomic_DNA"/>
</dbReference>
<dbReference type="OMA" id="QTQRPVF"/>
<keyword evidence="1" id="KW-0805">Transcription regulation</keyword>
<dbReference type="Proteomes" id="UP000284785">
    <property type="component" value="Unassembled WGS sequence"/>
</dbReference>
<dbReference type="Gene3D" id="1.10.10.60">
    <property type="entry name" value="Homeodomain-like"/>
    <property type="match status" value="2"/>
</dbReference>
<feature type="domain" description="HTH araC/xylS-type" evidence="4">
    <location>
        <begin position="16"/>
        <end position="115"/>
    </location>
</feature>
<reference evidence="8 10" key="1">
    <citation type="submission" date="2018-08" db="EMBL/GenBank/DDBJ databases">
        <title>A genome reference for cultivated species of the human gut microbiota.</title>
        <authorList>
            <person name="Zou Y."/>
            <person name="Xue W."/>
            <person name="Luo G."/>
        </authorList>
    </citation>
    <scope>NUCLEOTIDE SEQUENCE [LARGE SCALE GENOMIC DNA]</scope>
    <source>
        <strain evidence="8 10">AM30-26</strain>
    </source>
</reference>
<reference evidence="11 12" key="2">
    <citation type="journal article" date="2019" name="Nat. Med.">
        <title>A library of human gut bacterial isolates paired with longitudinal multiomics data enables mechanistic microbiome research.</title>
        <authorList>
            <person name="Poyet M."/>
            <person name="Groussin M."/>
            <person name="Gibbons S.M."/>
            <person name="Avila-Pacheco J."/>
            <person name="Jiang X."/>
            <person name="Kearney S.M."/>
            <person name="Perrotta A.R."/>
            <person name="Berdy B."/>
            <person name="Zhao S."/>
            <person name="Lieberman T.D."/>
            <person name="Swanson P.K."/>
            <person name="Smith M."/>
            <person name="Roesemann S."/>
            <person name="Alexander J.E."/>
            <person name="Rich S.A."/>
            <person name="Livny J."/>
            <person name="Vlamakis H."/>
            <person name="Clish C."/>
            <person name="Bullock K."/>
            <person name="Deik A."/>
            <person name="Scott J."/>
            <person name="Pierce K.A."/>
            <person name="Xavier R.J."/>
            <person name="Alm E.J."/>
        </authorList>
    </citation>
    <scope>NUCLEOTIDE SEQUENCE [LARGE SCALE GENOMIC DNA]</scope>
    <source>
        <strain evidence="6 11">BIOML-A162</strain>
        <strain evidence="5 12">BIOML-A188</strain>
    </source>
</reference>
<dbReference type="GO" id="GO:0003700">
    <property type="term" value="F:DNA-binding transcription factor activity"/>
    <property type="evidence" value="ECO:0007669"/>
    <property type="project" value="InterPro"/>
</dbReference>
<evidence type="ECO:0000313" key="11">
    <source>
        <dbReference type="Proteomes" id="UP000436858"/>
    </source>
</evidence>
<keyword evidence="3" id="KW-0804">Transcription</keyword>
<evidence type="ECO:0000313" key="8">
    <source>
        <dbReference type="EMBL" id="RHD84974.1"/>
    </source>
</evidence>
<evidence type="ECO:0000256" key="2">
    <source>
        <dbReference type="ARBA" id="ARBA00023125"/>
    </source>
</evidence>
<dbReference type="InterPro" id="IPR009057">
    <property type="entry name" value="Homeodomain-like_sf"/>
</dbReference>
<organism evidence="5 12">
    <name type="scientific">Bacteroides thetaiotaomicron</name>
    <dbReference type="NCBI Taxonomy" id="818"/>
    <lineage>
        <taxon>Bacteria</taxon>
        <taxon>Pseudomonadati</taxon>
        <taxon>Bacteroidota</taxon>
        <taxon>Bacteroidia</taxon>
        <taxon>Bacteroidales</taxon>
        <taxon>Bacteroidaceae</taxon>
        <taxon>Bacteroides</taxon>
    </lineage>
</organism>
<dbReference type="GO" id="GO:0043565">
    <property type="term" value="F:sequence-specific DNA binding"/>
    <property type="evidence" value="ECO:0007669"/>
    <property type="project" value="InterPro"/>
</dbReference>
<keyword evidence="2" id="KW-0238">DNA-binding</keyword>
<dbReference type="RefSeq" id="WP_011108549.1">
    <property type="nucleotide sequence ID" value="NZ_BAABXH010000001.1"/>
</dbReference>
<dbReference type="Proteomes" id="UP000436858">
    <property type="component" value="Unassembled WGS sequence"/>
</dbReference>
<accession>A0A139L1A4</accession>
<evidence type="ECO:0000313" key="9">
    <source>
        <dbReference type="EMBL" id="UYU65179.1"/>
    </source>
</evidence>
<gene>
    <name evidence="8" type="ORF">DW780_18265</name>
    <name evidence="6" type="ORF">GAN91_16120</name>
    <name evidence="5" type="ORF">GAO51_20695</name>
    <name evidence="9" type="ORF">KQP68_16545</name>
    <name evidence="7" type="ORF">PO127_13520</name>
</gene>
<reference evidence="7" key="4">
    <citation type="submission" date="2022-10" db="EMBL/GenBank/DDBJ databases">
        <title>Human gut microbiome strain richness.</title>
        <authorList>
            <person name="Chen-Liaw A."/>
        </authorList>
    </citation>
    <scope>NUCLEOTIDE SEQUENCE</scope>
    <source>
        <strain evidence="7">1001283st1_A3_1001283B150304_161114</strain>
    </source>
</reference>
<dbReference type="Proteomes" id="UP001217776">
    <property type="component" value="Unassembled WGS sequence"/>
</dbReference>
<reference evidence="9 13" key="3">
    <citation type="submission" date="2021-06" db="EMBL/GenBank/DDBJ databases">
        <title>Interrogation of the integrated mobile genetic elements in gut-associated Bacteroides with a consensus prediction approach.</title>
        <authorList>
            <person name="Campbell D.E."/>
            <person name="Leigh J.R."/>
            <person name="Kim T."/>
            <person name="England W."/>
            <person name="Whitaker R.J."/>
            <person name="Degnan P.H."/>
        </authorList>
    </citation>
    <scope>NUCLEOTIDE SEQUENCE [LARGE SCALE GENOMIC DNA]</scope>
    <source>
        <strain evidence="9 13">WAL8669</strain>
    </source>
</reference>
<dbReference type="Proteomes" id="UP000440614">
    <property type="component" value="Unassembled WGS sequence"/>
</dbReference>
<dbReference type="PANTHER" id="PTHR43280:SF28">
    <property type="entry name" value="HTH-TYPE TRANSCRIPTIONAL ACTIVATOR RHAS"/>
    <property type="match status" value="1"/>
</dbReference>
<evidence type="ECO:0000259" key="4">
    <source>
        <dbReference type="PROSITE" id="PS01124"/>
    </source>
</evidence>
<dbReference type="SMART" id="SM00342">
    <property type="entry name" value="HTH_ARAC"/>
    <property type="match status" value="1"/>
</dbReference>
<sequence>METKEINRQEYKLRIDKVTEYIHQNIDQPLSLHKMAGIACFSPFHFHRVFTFLTGETPTEYIKRTRIEKAALLLQNDRQLSATEIASRCGFSSLSLLSRNFKQHFNITIREFRSQE</sequence>
<evidence type="ECO:0000313" key="6">
    <source>
        <dbReference type="EMBL" id="KAB4480126.1"/>
    </source>
</evidence>
<protein>
    <submittedName>
        <fullName evidence="7">AraC family transcriptional regulator</fullName>
    </submittedName>
    <submittedName>
        <fullName evidence="5">Helix-turn-helix transcriptional regulator</fullName>
    </submittedName>
</protein>
<dbReference type="InterPro" id="IPR018060">
    <property type="entry name" value="HTH_AraC"/>
</dbReference>
<evidence type="ECO:0000313" key="10">
    <source>
        <dbReference type="Proteomes" id="UP000284785"/>
    </source>
</evidence>
<evidence type="ECO:0000313" key="5">
    <source>
        <dbReference type="EMBL" id="KAB4307694.1"/>
    </source>
</evidence>
<dbReference type="EMBL" id="WCRY01000015">
    <property type="protein sequence ID" value="KAB4480126.1"/>
    <property type="molecule type" value="Genomic_DNA"/>
</dbReference>
<dbReference type="EMBL" id="JAQNVG010000020">
    <property type="protein sequence ID" value="MDC2236762.1"/>
    <property type="molecule type" value="Genomic_DNA"/>
</dbReference>
<dbReference type="AlphaFoldDB" id="A0A139L1A4"/>
<evidence type="ECO:0000256" key="1">
    <source>
        <dbReference type="ARBA" id="ARBA00023015"/>
    </source>
</evidence>
<evidence type="ECO:0000313" key="7">
    <source>
        <dbReference type="EMBL" id="MDC2236762.1"/>
    </source>
</evidence>
<name>A0A139L1A4_BACT4</name>
<dbReference type="Pfam" id="PF12833">
    <property type="entry name" value="HTH_18"/>
    <property type="match status" value="1"/>
</dbReference>
<dbReference type="PROSITE" id="PS01124">
    <property type="entry name" value="HTH_ARAC_FAMILY_2"/>
    <property type="match status" value="1"/>
</dbReference>
<dbReference type="EMBL" id="QSJP01000018">
    <property type="protein sequence ID" value="RHD84974.1"/>
    <property type="molecule type" value="Genomic_DNA"/>
</dbReference>
<dbReference type="SUPFAM" id="SSF46689">
    <property type="entry name" value="Homeodomain-like"/>
    <property type="match status" value="2"/>
</dbReference>
<evidence type="ECO:0000256" key="3">
    <source>
        <dbReference type="ARBA" id="ARBA00023163"/>
    </source>
</evidence>
<proteinExistence type="predicted"/>
<evidence type="ECO:0000313" key="12">
    <source>
        <dbReference type="Proteomes" id="UP000440614"/>
    </source>
</evidence>
<dbReference type="PANTHER" id="PTHR43280">
    <property type="entry name" value="ARAC-FAMILY TRANSCRIPTIONAL REGULATOR"/>
    <property type="match status" value="1"/>
</dbReference>
<dbReference type="EMBL" id="CP083680">
    <property type="protein sequence ID" value="UYU65179.1"/>
    <property type="molecule type" value="Genomic_DNA"/>
</dbReference>
<dbReference type="GeneID" id="60924154"/>
<evidence type="ECO:0000313" key="13">
    <source>
        <dbReference type="Proteomes" id="UP001156218"/>
    </source>
</evidence>
<dbReference type="Proteomes" id="UP001156218">
    <property type="component" value="Chromosome"/>
</dbReference>